<dbReference type="RefSeq" id="WP_182806032.1">
    <property type="nucleotide sequence ID" value="NZ_CP060007.1"/>
</dbReference>
<dbReference type="KEGG" id="lacs:H4075_08880"/>
<reference evidence="3" key="1">
    <citation type="submission" date="2020-08" db="EMBL/GenBank/DDBJ databases">
        <title>Lacibacter sp. S13-6-6 genome sequencing.</title>
        <authorList>
            <person name="Jin L."/>
        </authorList>
    </citation>
    <scope>NUCLEOTIDE SEQUENCE [LARGE SCALE GENOMIC DNA]</scope>
    <source>
        <strain evidence="3">S13-6-6</strain>
    </source>
</reference>
<dbReference type="EMBL" id="CP060007">
    <property type="protein sequence ID" value="QNA46269.1"/>
    <property type="molecule type" value="Genomic_DNA"/>
</dbReference>
<dbReference type="Pfam" id="PF05050">
    <property type="entry name" value="Methyltransf_21"/>
    <property type="match status" value="1"/>
</dbReference>
<protein>
    <submittedName>
        <fullName evidence="2">FkbM family methyltransferase</fullName>
    </submittedName>
</protein>
<dbReference type="PANTHER" id="PTHR34203:SF15">
    <property type="entry name" value="SLL1173 PROTEIN"/>
    <property type="match status" value="1"/>
</dbReference>
<keyword evidence="2" id="KW-0808">Transferase</keyword>
<dbReference type="AlphaFoldDB" id="A0A7G5XLB6"/>
<dbReference type="NCBIfam" id="TIGR01444">
    <property type="entry name" value="fkbM_fam"/>
    <property type="match status" value="1"/>
</dbReference>
<sequence length="297" mass="33887">MPLRWCTDIVRRDDILVFGRTNCRLPIKVINKYYKRGLHYIVEILNNTPIDEIKETEKGIIFTAGGMSIFINNESNAGNFYEIVCRKMYEYHTISSENIVLDIGMNTGVASLFFASKENVTKVYAYEPFETTVADAKKNLELNPRISKKITLFNYGVSNKNTKVTVPLFEDGSMQASVNEDFIRIHHAKEIKKNQTIQIDLKDIKDILTEIIKIEDLDNKGLILKIDCEGEEYNIIDRLNECGHLTTISALLIEWHHKGPDSLVKTLKENNFKILVSPITTVDGTIISEAGMLYAFK</sequence>
<evidence type="ECO:0000313" key="3">
    <source>
        <dbReference type="Proteomes" id="UP000515344"/>
    </source>
</evidence>
<proteinExistence type="predicted"/>
<evidence type="ECO:0000259" key="1">
    <source>
        <dbReference type="Pfam" id="PF05050"/>
    </source>
</evidence>
<accession>A0A7G5XLB6</accession>
<dbReference type="GO" id="GO:0008168">
    <property type="term" value="F:methyltransferase activity"/>
    <property type="evidence" value="ECO:0007669"/>
    <property type="project" value="UniProtKB-KW"/>
</dbReference>
<dbReference type="InterPro" id="IPR029063">
    <property type="entry name" value="SAM-dependent_MTases_sf"/>
</dbReference>
<dbReference type="InterPro" id="IPR052514">
    <property type="entry name" value="SAM-dependent_MTase"/>
</dbReference>
<dbReference type="SUPFAM" id="SSF53335">
    <property type="entry name" value="S-adenosyl-L-methionine-dependent methyltransferases"/>
    <property type="match status" value="1"/>
</dbReference>
<dbReference type="GO" id="GO:0032259">
    <property type="term" value="P:methylation"/>
    <property type="evidence" value="ECO:0007669"/>
    <property type="project" value="UniProtKB-KW"/>
</dbReference>
<dbReference type="Proteomes" id="UP000515344">
    <property type="component" value="Chromosome"/>
</dbReference>
<name>A0A7G5XLB6_9BACT</name>
<dbReference type="PANTHER" id="PTHR34203">
    <property type="entry name" value="METHYLTRANSFERASE, FKBM FAMILY PROTEIN"/>
    <property type="match status" value="1"/>
</dbReference>
<feature type="domain" description="Methyltransferase FkbM" evidence="1">
    <location>
        <begin position="102"/>
        <end position="273"/>
    </location>
</feature>
<dbReference type="InterPro" id="IPR006342">
    <property type="entry name" value="FkbM_mtfrase"/>
</dbReference>
<organism evidence="2 3">
    <name type="scientific">Lacibacter sediminis</name>
    <dbReference type="NCBI Taxonomy" id="2760713"/>
    <lineage>
        <taxon>Bacteria</taxon>
        <taxon>Pseudomonadati</taxon>
        <taxon>Bacteroidota</taxon>
        <taxon>Chitinophagia</taxon>
        <taxon>Chitinophagales</taxon>
        <taxon>Chitinophagaceae</taxon>
        <taxon>Lacibacter</taxon>
    </lineage>
</organism>
<evidence type="ECO:0000313" key="2">
    <source>
        <dbReference type="EMBL" id="QNA46269.1"/>
    </source>
</evidence>
<keyword evidence="2" id="KW-0489">Methyltransferase</keyword>
<keyword evidence="3" id="KW-1185">Reference proteome</keyword>
<gene>
    <name evidence="2" type="ORF">H4075_08880</name>
</gene>
<dbReference type="Gene3D" id="3.40.50.150">
    <property type="entry name" value="Vaccinia Virus protein VP39"/>
    <property type="match status" value="1"/>
</dbReference>